<name>A0A1B6MAE0_9HEMI</name>
<gene>
    <name evidence="2" type="ORF">g.54928</name>
</gene>
<keyword evidence="1" id="KW-0472">Membrane</keyword>
<evidence type="ECO:0000256" key="1">
    <source>
        <dbReference type="SAM" id="Phobius"/>
    </source>
</evidence>
<keyword evidence="1" id="KW-0812">Transmembrane</keyword>
<feature type="transmembrane region" description="Helical" evidence="1">
    <location>
        <begin position="68"/>
        <end position="94"/>
    </location>
</feature>
<reference evidence="2" key="1">
    <citation type="submission" date="2015-11" db="EMBL/GenBank/DDBJ databases">
        <title>De novo transcriptome assembly of four potential Pierce s Disease insect vectors from Arizona vineyards.</title>
        <authorList>
            <person name="Tassone E.E."/>
        </authorList>
    </citation>
    <scope>NUCLEOTIDE SEQUENCE</scope>
</reference>
<organism evidence="2">
    <name type="scientific">Graphocephala atropunctata</name>
    <dbReference type="NCBI Taxonomy" id="36148"/>
    <lineage>
        <taxon>Eukaryota</taxon>
        <taxon>Metazoa</taxon>
        <taxon>Ecdysozoa</taxon>
        <taxon>Arthropoda</taxon>
        <taxon>Hexapoda</taxon>
        <taxon>Insecta</taxon>
        <taxon>Pterygota</taxon>
        <taxon>Neoptera</taxon>
        <taxon>Paraneoptera</taxon>
        <taxon>Hemiptera</taxon>
        <taxon>Auchenorrhyncha</taxon>
        <taxon>Membracoidea</taxon>
        <taxon>Cicadellidae</taxon>
        <taxon>Cicadellinae</taxon>
        <taxon>Cicadellini</taxon>
        <taxon>Graphocephala</taxon>
    </lineage>
</organism>
<keyword evidence="1" id="KW-1133">Transmembrane helix</keyword>
<dbReference type="AlphaFoldDB" id="A0A1B6MAE0"/>
<feature type="non-terminal residue" evidence="2">
    <location>
        <position position="137"/>
    </location>
</feature>
<feature type="non-terminal residue" evidence="2">
    <location>
        <position position="1"/>
    </location>
</feature>
<accession>A0A1B6MAE0</accession>
<sequence>DCLSSRIAANNSSINDRDFKVNMDFTILSPDGCTHQMSVVSSLNITTKLLQHPLVEAFVLAKWAKLRFFFLIIALIHFSFVISLSTYITFWIHYQKQVEWSRIVLLFSSSLLLLHSATELMLLGKQRWQQFEILLTI</sequence>
<dbReference type="EMBL" id="GEBQ01007074">
    <property type="protein sequence ID" value="JAT32903.1"/>
    <property type="molecule type" value="Transcribed_RNA"/>
</dbReference>
<feature type="transmembrane region" description="Helical" evidence="1">
    <location>
        <begin position="100"/>
        <end position="123"/>
    </location>
</feature>
<proteinExistence type="predicted"/>
<protein>
    <submittedName>
        <fullName evidence="2">Uncharacterized protein</fullName>
    </submittedName>
</protein>
<evidence type="ECO:0000313" key="2">
    <source>
        <dbReference type="EMBL" id="JAT32903.1"/>
    </source>
</evidence>